<keyword evidence="4 11" id="KW-0132">Cell division</keyword>
<keyword evidence="12" id="KW-1185">Reference proteome</keyword>
<accession>A0ABS9Z330</accession>
<evidence type="ECO:0000256" key="1">
    <source>
        <dbReference type="ARBA" id="ARBA00004496"/>
    </source>
</evidence>
<dbReference type="SUPFAM" id="SSF102829">
    <property type="entry name" value="Cell division protein ZapA-like"/>
    <property type="match status" value="1"/>
</dbReference>
<comment type="caution">
    <text evidence="11">The sequence shown here is derived from an EMBL/GenBank/DDBJ whole genome shotgun (WGS) entry which is preliminary data.</text>
</comment>
<evidence type="ECO:0000256" key="6">
    <source>
        <dbReference type="ARBA" id="ARBA00023306"/>
    </source>
</evidence>
<evidence type="ECO:0000313" key="12">
    <source>
        <dbReference type="Proteomes" id="UP001139104"/>
    </source>
</evidence>
<dbReference type="InterPro" id="IPR053712">
    <property type="entry name" value="Bac_CellDiv_Activator"/>
</dbReference>
<evidence type="ECO:0000256" key="9">
    <source>
        <dbReference type="ARBA" id="ARBA00033158"/>
    </source>
</evidence>
<evidence type="ECO:0000313" key="11">
    <source>
        <dbReference type="EMBL" id="MCI4682013.1"/>
    </source>
</evidence>
<protein>
    <recommendedName>
        <fullName evidence="2">Cell division protein ZapA</fullName>
    </recommendedName>
    <alternativeName>
        <fullName evidence="9">Z ring-associated protein ZapA</fullName>
    </alternativeName>
</protein>
<gene>
    <name evidence="11" type="ORF">K2U94_04425</name>
</gene>
<dbReference type="Proteomes" id="UP001139104">
    <property type="component" value="Unassembled WGS sequence"/>
</dbReference>
<dbReference type="Gene3D" id="6.10.250.790">
    <property type="match status" value="1"/>
</dbReference>
<dbReference type="GO" id="GO:0051301">
    <property type="term" value="P:cell division"/>
    <property type="evidence" value="ECO:0007669"/>
    <property type="project" value="UniProtKB-KW"/>
</dbReference>
<keyword evidence="6" id="KW-0131">Cell cycle</keyword>
<comment type="subcellular location">
    <subcellularLocation>
        <location evidence="1">Cytoplasm</location>
    </subcellularLocation>
</comment>
<proteinExistence type="predicted"/>
<evidence type="ECO:0000256" key="4">
    <source>
        <dbReference type="ARBA" id="ARBA00022618"/>
    </source>
</evidence>
<comment type="function">
    <text evidence="7">Activator of cell division through the inhibition of FtsZ GTPase activity, therefore promoting FtsZ assembly into bundles of protofilaments necessary for the formation of the division Z ring. It is recruited early at mid-cell but it is not essential for cell division.</text>
</comment>
<evidence type="ECO:0000256" key="3">
    <source>
        <dbReference type="ARBA" id="ARBA00022490"/>
    </source>
</evidence>
<evidence type="ECO:0000256" key="2">
    <source>
        <dbReference type="ARBA" id="ARBA00015195"/>
    </source>
</evidence>
<dbReference type="Pfam" id="PF05164">
    <property type="entry name" value="ZapA"/>
    <property type="match status" value="1"/>
</dbReference>
<keyword evidence="5" id="KW-0717">Septation</keyword>
<evidence type="ECO:0000256" key="5">
    <source>
        <dbReference type="ARBA" id="ARBA00023210"/>
    </source>
</evidence>
<organism evidence="11 12">
    <name type="scientific">Candidatus Rhodoblastus alkanivorans</name>
    <dbReference type="NCBI Taxonomy" id="2954117"/>
    <lineage>
        <taxon>Bacteria</taxon>
        <taxon>Pseudomonadati</taxon>
        <taxon>Pseudomonadota</taxon>
        <taxon>Alphaproteobacteria</taxon>
        <taxon>Hyphomicrobiales</taxon>
        <taxon>Rhodoblastaceae</taxon>
        <taxon>Rhodoblastus</taxon>
    </lineage>
</organism>
<dbReference type="PANTHER" id="PTHR34981:SF1">
    <property type="entry name" value="CELL DIVISION PROTEIN ZAPA"/>
    <property type="match status" value="1"/>
</dbReference>
<evidence type="ECO:0000256" key="10">
    <source>
        <dbReference type="SAM" id="Coils"/>
    </source>
</evidence>
<evidence type="ECO:0000256" key="8">
    <source>
        <dbReference type="ARBA" id="ARBA00026068"/>
    </source>
</evidence>
<keyword evidence="3" id="KW-0963">Cytoplasm</keyword>
<dbReference type="InterPro" id="IPR036192">
    <property type="entry name" value="Cell_div_ZapA-like_sf"/>
</dbReference>
<dbReference type="InterPro" id="IPR007838">
    <property type="entry name" value="Cell_div_ZapA-like"/>
</dbReference>
<evidence type="ECO:0000256" key="7">
    <source>
        <dbReference type="ARBA" id="ARBA00024910"/>
    </source>
</evidence>
<dbReference type="RefSeq" id="WP_243066047.1">
    <property type="nucleotide sequence ID" value="NZ_JAIVFK010000002.1"/>
</dbReference>
<name>A0ABS9Z330_9HYPH</name>
<keyword evidence="10" id="KW-0175">Coiled coil</keyword>
<sequence length="121" mass="13005">MAQAVVTIAGRTYRMNCDEGEEPHIEGLAQIVDAKIAELRGAFGEIGDQRITVMAALTIADELVSARKQLAAGNEAAARARAEAEELRRREAEWAERAAEALNEAAEQVETAARALGDEKS</sequence>
<comment type="subunit">
    <text evidence="8">Homodimer. Interacts with FtsZ.</text>
</comment>
<dbReference type="PANTHER" id="PTHR34981">
    <property type="entry name" value="CELL DIVISION PROTEIN ZAPA"/>
    <property type="match status" value="1"/>
</dbReference>
<feature type="coiled-coil region" evidence="10">
    <location>
        <begin position="70"/>
        <end position="119"/>
    </location>
</feature>
<dbReference type="EMBL" id="JAIVFP010000001">
    <property type="protein sequence ID" value="MCI4682013.1"/>
    <property type="molecule type" value="Genomic_DNA"/>
</dbReference>
<reference evidence="11" key="1">
    <citation type="journal article" date="2022" name="ISME J.">
        <title>Identification of active gaseous-alkane degraders at natural gas seeps.</title>
        <authorList>
            <person name="Farhan Ul Haque M."/>
            <person name="Hernandez M."/>
            <person name="Crombie A.T."/>
            <person name="Murrell J.C."/>
        </authorList>
    </citation>
    <scope>NUCLEOTIDE SEQUENCE</scope>
    <source>
        <strain evidence="11">PC2</strain>
    </source>
</reference>